<comment type="caution">
    <text evidence="1">The sequence shown here is derived from an EMBL/GenBank/DDBJ whole genome shotgun (WGS) entry which is preliminary data.</text>
</comment>
<organism evidence="1 2">
    <name type="scientific">Candidatus Scalindua rubra</name>
    <dbReference type="NCBI Taxonomy" id="1872076"/>
    <lineage>
        <taxon>Bacteria</taxon>
        <taxon>Pseudomonadati</taxon>
        <taxon>Planctomycetota</taxon>
        <taxon>Candidatus Brocadiia</taxon>
        <taxon>Candidatus Brocadiales</taxon>
        <taxon>Candidatus Scalinduaceae</taxon>
        <taxon>Candidatus Scalindua</taxon>
    </lineage>
</organism>
<sequence length="53" mass="6351">MARKSSIDEEVFLYYKKYDRLYCVVAKHIEKDGFLITTYPTDKVKEGETIWTK</sequence>
<evidence type="ECO:0000313" key="2">
    <source>
        <dbReference type="Proteomes" id="UP000094056"/>
    </source>
</evidence>
<dbReference type="PATRIC" id="fig|1872076.5.peg.1890"/>
<gene>
    <name evidence="1" type="ORF">SCARUB_01613</name>
</gene>
<protein>
    <submittedName>
        <fullName evidence="1">Uncharacterized protein</fullName>
    </submittedName>
</protein>
<accession>A0A1E3XC70</accession>
<proteinExistence type="predicted"/>
<dbReference type="Proteomes" id="UP000094056">
    <property type="component" value="Unassembled WGS sequence"/>
</dbReference>
<reference evidence="1 2" key="1">
    <citation type="submission" date="2016-07" db="EMBL/GenBank/DDBJ databases">
        <title>Draft genome of Scalindua rubra, obtained from a brine-seawater interface in the Red Sea, sheds light on salt adaptation in anammox bacteria.</title>
        <authorList>
            <person name="Speth D.R."/>
            <person name="Lagkouvardos I."/>
            <person name="Wang Y."/>
            <person name="Qian P.-Y."/>
            <person name="Dutilh B.E."/>
            <person name="Jetten M.S."/>
        </authorList>
    </citation>
    <scope>NUCLEOTIDE SEQUENCE [LARGE SCALE GENOMIC DNA]</scope>
    <source>
        <strain evidence="1">BSI-1</strain>
    </source>
</reference>
<dbReference type="AlphaFoldDB" id="A0A1E3XC70"/>
<evidence type="ECO:0000313" key="1">
    <source>
        <dbReference type="EMBL" id="ODS33222.1"/>
    </source>
</evidence>
<dbReference type="EMBL" id="MAYW01000034">
    <property type="protein sequence ID" value="ODS33222.1"/>
    <property type="molecule type" value="Genomic_DNA"/>
</dbReference>
<name>A0A1E3XC70_9BACT</name>